<reference evidence="1 2" key="2">
    <citation type="journal article" date="2019" name="G3 (Bethesda)">
        <title>Hybrid Assembly of the Genome of the Entomopathogenic Nematode Steinernema carpocapsae Identifies the X-Chromosome.</title>
        <authorList>
            <person name="Serra L."/>
            <person name="Macchietto M."/>
            <person name="Macias-Munoz A."/>
            <person name="McGill C.J."/>
            <person name="Rodriguez I.M."/>
            <person name="Rodriguez B."/>
            <person name="Murad R."/>
            <person name="Mortazavi A."/>
        </authorList>
    </citation>
    <scope>NUCLEOTIDE SEQUENCE [LARGE SCALE GENOMIC DNA]</scope>
    <source>
        <strain evidence="1 2">ALL</strain>
    </source>
</reference>
<gene>
    <name evidence="1" type="ORF">L596_011337</name>
</gene>
<sequence length="100" mass="10971">MPLLRDDCESVQSRTRGCTCICAKIVNIGSSAVLIEDDAGKCELQSLPSESAAEVGDHCYFYVECGVSPLQCRRLTVVPPEMLPVARFQLEQFRRGAFAS</sequence>
<dbReference type="OrthoDB" id="5822351at2759"/>
<dbReference type="STRING" id="34508.A0A4U5NUI4"/>
<protein>
    <submittedName>
        <fullName evidence="1">Uncharacterized protein</fullName>
    </submittedName>
</protein>
<evidence type="ECO:0000313" key="1">
    <source>
        <dbReference type="EMBL" id="TKR86823.1"/>
    </source>
</evidence>
<accession>A0A4U5NUI4</accession>
<dbReference type="Proteomes" id="UP000298663">
    <property type="component" value="Unassembled WGS sequence"/>
</dbReference>
<proteinExistence type="predicted"/>
<dbReference type="EMBL" id="AZBU02000003">
    <property type="protein sequence ID" value="TKR86823.1"/>
    <property type="molecule type" value="Genomic_DNA"/>
</dbReference>
<name>A0A4U5NUI4_STECR</name>
<organism evidence="1 2">
    <name type="scientific">Steinernema carpocapsae</name>
    <name type="common">Entomopathogenic nematode</name>
    <dbReference type="NCBI Taxonomy" id="34508"/>
    <lineage>
        <taxon>Eukaryota</taxon>
        <taxon>Metazoa</taxon>
        <taxon>Ecdysozoa</taxon>
        <taxon>Nematoda</taxon>
        <taxon>Chromadorea</taxon>
        <taxon>Rhabditida</taxon>
        <taxon>Tylenchina</taxon>
        <taxon>Panagrolaimomorpha</taxon>
        <taxon>Strongyloidoidea</taxon>
        <taxon>Steinernematidae</taxon>
        <taxon>Steinernema</taxon>
    </lineage>
</organism>
<reference evidence="1 2" key="1">
    <citation type="journal article" date="2015" name="Genome Biol.">
        <title>Comparative genomics of Steinernema reveals deeply conserved gene regulatory networks.</title>
        <authorList>
            <person name="Dillman A.R."/>
            <person name="Macchietto M."/>
            <person name="Porter C.F."/>
            <person name="Rogers A."/>
            <person name="Williams B."/>
            <person name="Antoshechkin I."/>
            <person name="Lee M.M."/>
            <person name="Goodwin Z."/>
            <person name="Lu X."/>
            <person name="Lewis E.E."/>
            <person name="Goodrich-Blair H."/>
            <person name="Stock S.P."/>
            <person name="Adams B.J."/>
            <person name="Sternberg P.W."/>
            <person name="Mortazavi A."/>
        </authorList>
    </citation>
    <scope>NUCLEOTIDE SEQUENCE [LARGE SCALE GENOMIC DNA]</scope>
    <source>
        <strain evidence="1 2">ALL</strain>
    </source>
</reference>
<dbReference type="AlphaFoldDB" id="A0A4U5NUI4"/>
<comment type="caution">
    <text evidence="1">The sequence shown here is derived from an EMBL/GenBank/DDBJ whole genome shotgun (WGS) entry which is preliminary data.</text>
</comment>
<keyword evidence="2" id="KW-1185">Reference proteome</keyword>
<evidence type="ECO:0000313" key="2">
    <source>
        <dbReference type="Proteomes" id="UP000298663"/>
    </source>
</evidence>